<dbReference type="InterPro" id="IPR012349">
    <property type="entry name" value="Split_barrel_FMN-bd"/>
</dbReference>
<evidence type="ECO:0000313" key="2">
    <source>
        <dbReference type="EMBL" id="GIH64545.1"/>
    </source>
</evidence>
<comment type="caution">
    <text evidence="2">The sequence shown here is derived from an EMBL/GenBank/DDBJ whole genome shotgun (WGS) entry which is preliminary data.</text>
</comment>
<name>A0ABQ4GT05_9ACTN</name>
<keyword evidence="3" id="KW-1185">Reference proteome</keyword>
<feature type="domain" description="Flavin reductase like" evidence="1">
    <location>
        <begin position="2"/>
        <end position="53"/>
    </location>
</feature>
<reference evidence="2 3" key="1">
    <citation type="submission" date="2021-01" db="EMBL/GenBank/DDBJ databases">
        <title>Whole genome shotgun sequence of Microbispora siamensis NBRC 104113.</title>
        <authorList>
            <person name="Komaki H."/>
            <person name="Tamura T."/>
        </authorList>
    </citation>
    <scope>NUCLEOTIDE SEQUENCE [LARGE SCALE GENOMIC DNA]</scope>
    <source>
        <strain evidence="2 3">NBRC 104113</strain>
    </source>
</reference>
<dbReference type="InterPro" id="IPR002563">
    <property type="entry name" value="Flavin_Rdtase-like_dom"/>
</dbReference>
<gene>
    <name evidence="2" type="ORF">Msi02_53620</name>
</gene>
<organism evidence="2 3">
    <name type="scientific">Microbispora siamensis</name>
    <dbReference type="NCBI Taxonomy" id="564413"/>
    <lineage>
        <taxon>Bacteria</taxon>
        <taxon>Bacillati</taxon>
        <taxon>Actinomycetota</taxon>
        <taxon>Actinomycetes</taxon>
        <taxon>Streptosporangiales</taxon>
        <taxon>Streptosporangiaceae</taxon>
        <taxon>Microbispora</taxon>
    </lineage>
</organism>
<dbReference type="Pfam" id="PF01613">
    <property type="entry name" value="Flavin_Reduct"/>
    <property type="match status" value="1"/>
</dbReference>
<dbReference type="RefSeq" id="WP_239108721.1">
    <property type="nucleotide sequence ID" value="NZ_BOOF01000032.1"/>
</dbReference>
<dbReference type="SUPFAM" id="SSF50475">
    <property type="entry name" value="FMN-binding split barrel"/>
    <property type="match status" value="1"/>
</dbReference>
<protein>
    <recommendedName>
        <fullName evidence="1">Flavin reductase like domain-containing protein</fullName>
    </recommendedName>
</protein>
<proteinExistence type="predicted"/>
<accession>A0ABQ4GT05</accession>
<dbReference type="Proteomes" id="UP000660454">
    <property type="component" value="Unassembled WGS sequence"/>
</dbReference>
<dbReference type="EMBL" id="BOOF01000032">
    <property type="protein sequence ID" value="GIH64545.1"/>
    <property type="molecule type" value="Genomic_DNA"/>
</dbReference>
<evidence type="ECO:0000313" key="3">
    <source>
        <dbReference type="Proteomes" id="UP000660454"/>
    </source>
</evidence>
<dbReference type="Gene3D" id="2.30.110.10">
    <property type="entry name" value="Electron Transport, Fmn-binding Protein, Chain A"/>
    <property type="match status" value="1"/>
</dbReference>
<evidence type="ECO:0000259" key="1">
    <source>
        <dbReference type="Pfam" id="PF01613"/>
    </source>
</evidence>
<sequence length="79" mass="8530">MGAPLLPGAVGFLVCEVERHVDGGDHVVLLGNVVHTKVAGGQPLTYHGRVFGTTRRSPDRREVRNGAGLFTQPRSWLGR</sequence>